<evidence type="ECO:0000256" key="2">
    <source>
        <dbReference type="ARBA" id="ARBA00022771"/>
    </source>
</evidence>
<dbReference type="PANTHER" id="PTHR45931">
    <property type="entry name" value="SI:CH211-59O9.10"/>
    <property type="match status" value="1"/>
</dbReference>
<evidence type="ECO:0000313" key="7">
    <source>
        <dbReference type="EMBL" id="CAL5131927.1"/>
    </source>
</evidence>
<evidence type="ECO:0000256" key="5">
    <source>
        <dbReference type="SAM" id="MobiDB-lite"/>
    </source>
</evidence>
<feature type="compositionally biased region" description="Polar residues" evidence="5">
    <location>
        <begin position="57"/>
        <end position="66"/>
    </location>
</feature>
<comment type="caution">
    <text evidence="7">The sequence shown here is derived from an EMBL/GenBank/DDBJ whole genome shotgun (WGS) entry which is preliminary data.</text>
</comment>
<dbReference type="SUPFAM" id="SSF57850">
    <property type="entry name" value="RING/U-box"/>
    <property type="match status" value="1"/>
</dbReference>
<dbReference type="EMBL" id="CAXLJL010000112">
    <property type="protein sequence ID" value="CAL5131927.1"/>
    <property type="molecule type" value="Genomic_DNA"/>
</dbReference>
<feature type="region of interest" description="Disordered" evidence="5">
    <location>
        <begin position="57"/>
        <end position="84"/>
    </location>
</feature>
<protein>
    <recommendedName>
        <fullName evidence="6">RING-type domain-containing protein</fullName>
    </recommendedName>
</protein>
<dbReference type="SMART" id="SM00184">
    <property type="entry name" value="RING"/>
    <property type="match status" value="1"/>
</dbReference>
<dbReference type="GO" id="GO:0008270">
    <property type="term" value="F:zinc ion binding"/>
    <property type="evidence" value="ECO:0007669"/>
    <property type="project" value="UniProtKB-KW"/>
</dbReference>
<dbReference type="Pfam" id="PF13639">
    <property type="entry name" value="zf-RING_2"/>
    <property type="match status" value="1"/>
</dbReference>
<organism evidence="7 8">
    <name type="scientific">Calicophoron daubneyi</name>
    <name type="common">Rumen fluke</name>
    <name type="synonym">Paramphistomum daubneyi</name>
    <dbReference type="NCBI Taxonomy" id="300641"/>
    <lineage>
        <taxon>Eukaryota</taxon>
        <taxon>Metazoa</taxon>
        <taxon>Spiralia</taxon>
        <taxon>Lophotrochozoa</taxon>
        <taxon>Platyhelminthes</taxon>
        <taxon>Trematoda</taxon>
        <taxon>Digenea</taxon>
        <taxon>Plagiorchiida</taxon>
        <taxon>Pronocephalata</taxon>
        <taxon>Paramphistomoidea</taxon>
        <taxon>Paramphistomidae</taxon>
        <taxon>Calicophoron</taxon>
    </lineage>
</organism>
<dbReference type="GO" id="GO:0006511">
    <property type="term" value="P:ubiquitin-dependent protein catabolic process"/>
    <property type="evidence" value="ECO:0007669"/>
    <property type="project" value="TreeGrafter"/>
</dbReference>
<dbReference type="PANTHER" id="PTHR45931:SF3">
    <property type="entry name" value="RING ZINC FINGER-CONTAINING PROTEIN"/>
    <property type="match status" value="1"/>
</dbReference>
<evidence type="ECO:0000313" key="8">
    <source>
        <dbReference type="Proteomes" id="UP001497525"/>
    </source>
</evidence>
<name>A0AAV2T6W9_CALDB</name>
<evidence type="ECO:0000259" key="6">
    <source>
        <dbReference type="PROSITE" id="PS50089"/>
    </source>
</evidence>
<keyword evidence="2 4" id="KW-0863">Zinc-finger</keyword>
<dbReference type="Proteomes" id="UP001497525">
    <property type="component" value="Unassembled WGS sequence"/>
</dbReference>
<sequence>MTEEFSVQVDEDDRKFVDVATRPFSPPHAHVTVNSSTYFLAPPVEIEPRTMAVQTDFTAEQSSQTEGLRERSPSPPPLVVEQTQSIRVSHVQENNEEEEERRRVFLNQQRILLSLLPMRTVNEAYADRHQKCAVCFEEYKCGDQAMTLPCFHVLHQLCGIRWFLEQPGCPLCRRHLTELE</sequence>
<dbReference type="InterPro" id="IPR001841">
    <property type="entry name" value="Znf_RING"/>
</dbReference>
<proteinExistence type="predicted"/>
<dbReference type="AlphaFoldDB" id="A0AAV2T6W9"/>
<accession>A0AAV2T6W9</accession>
<gene>
    <name evidence="7" type="ORF">CDAUBV1_LOCUS4458</name>
</gene>
<dbReference type="InterPro" id="IPR051834">
    <property type="entry name" value="RING_finger_E3_ligase"/>
</dbReference>
<feature type="domain" description="RING-type" evidence="6">
    <location>
        <begin position="132"/>
        <end position="173"/>
    </location>
</feature>
<dbReference type="GO" id="GO:0061630">
    <property type="term" value="F:ubiquitin protein ligase activity"/>
    <property type="evidence" value="ECO:0007669"/>
    <property type="project" value="TreeGrafter"/>
</dbReference>
<evidence type="ECO:0000256" key="4">
    <source>
        <dbReference type="PROSITE-ProRule" id="PRU00175"/>
    </source>
</evidence>
<reference evidence="7" key="1">
    <citation type="submission" date="2024-06" db="EMBL/GenBank/DDBJ databases">
        <authorList>
            <person name="Liu X."/>
            <person name="Lenzi L."/>
            <person name="Haldenby T S."/>
            <person name="Uol C."/>
        </authorList>
    </citation>
    <scope>NUCLEOTIDE SEQUENCE</scope>
</reference>
<dbReference type="GO" id="GO:0005634">
    <property type="term" value="C:nucleus"/>
    <property type="evidence" value="ECO:0007669"/>
    <property type="project" value="TreeGrafter"/>
</dbReference>
<dbReference type="InterPro" id="IPR013083">
    <property type="entry name" value="Znf_RING/FYVE/PHD"/>
</dbReference>
<dbReference type="PROSITE" id="PS50089">
    <property type="entry name" value="ZF_RING_2"/>
    <property type="match status" value="1"/>
</dbReference>
<evidence type="ECO:0000256" key="1">
    <source>
        <dbReference type="ARBA" id="ARBA00022723"/>
    </source>
</evidence>
<evidence type="ECO:0000256" key="3">
    <source>
        <dbReference type="ARBA" id="ARBA00022833"/>
    </source>
</evidence>
<dbReference type="Gene3D" id="3.30.40.10">
    <property type="entry name" value="Zinc/RING finger domain, C3HC4 (zinc finger)"/>
    <property type="match status" value="1"/>
</dbReference>
<keyword evidence="3" id="KW-0862">Zinc</keyword>
<keyword evidence="1" id="KW-0479">Metal-binding</keyword>